<keyword evidence="1" id="KW-1133">Transmembrane helix</keyword>
<proteinExistence type="predicted"/>
<gene>
    <name evidence="3" type="ordered locus">Snov_2319</name>
</gene>
<evidence type="ECO:0000256" key="1">
    <source>
        <dbReference type="SAM" id="Phobius"/>
    </source>
</evidence>
<reference evidence="3 4" key="1">
    <citation type="journal article" date="2012" name="Stand. Genomic Sci.">
        <title>Complete genome sequence of the facultatively chemolithoautotrophic and methylotrophic alpha Proteobacterium Starkeya novella type strain (ATCC 8093(T)).</title>
        <authorList>
            <person name="Kappler U."/>
            <person name="Davenport K."/>
            <person name="Beatson S."/>
            <person name="Lucas S."/>
            <person name="Lapidus A."/>
            <person name="Copeland A."/>
            <person name="Berry K.W."/>
            <person name="Glavina Del Rio T."/>
            <person name="Hammon N."/>
            <person name="Dalin E."/>
            <person name="Tice H."/>
            <person name="Pitluck S."/>
            <person name="Richardson P."/>
            <person name="Bruce D."/>
            <person name="Goodwin L.A."/>
            <person name="Han C."/>
            <person name="Tapia R."/>
            <person name="Detter J.C."/>
            <person name="Chang Y.J."/>
            <person name="Jeffries C.D."/>
            <person name="Land M."/>
            <person name="Hauser L."/>
            <person name="Kyrpides N.C."/>
            <person name="Goker M."/>
            <person name="Ivanova N."/>
            <person name="Klenk H.P."/>
            <person name="Woyke T."/>
        </authorList>
    </citation>
    <scope>NUCLEOTIDE SEQUENCE [LARGE SCALE GENOMIC DNA]</scope>
    <source>
        <strain evidence="4">ATCC 8093 / DSM 506 / JCM 20403 / CCM 1077 / IAM 12100 / NBRC 12443 / NCIMB 10456</strain>
    </source>
</reference>
<dbReference type="InterPro" id="IPR025902">
    <property type="entry name" value="LssY-like-C_dom"/>
</dbReference>
<dbReference type="Proteomes" id="UP000006633">
    <property type="component" value="Chromosome"/>
</dbReference>
<evidence type="ECO:0000313" key="4">
    <source>
        <dbReference type="Proteomes" id="UP000006633"/>
    </source>
</evidence>
<dbReference type="STRING" id="639283.Snov_2319"/>
<dbReference type="eggNOG" id="COG0671">
    <property type="taxonomic scope" value="Bacteria"/>
</dbReference>
<keyword evidence="4" id="KW-1185">Reference proteome</keyword>
<feature type="transmembrane region" description="Helical" evidence="1">
    <location>
        <begin position="12"/>
        <end position="30"/>
    </location>
</feature>
<keyword evidence="1" id="KW-0812">Transmembrane</keyword>
<dbReference type="AlphaFoldDB" id="D7A2F1"/>
<dbReference type="OrthoDB" id="3725455at2"/>
<dbReference type="Pfam" id="PF14067">
    <property type="entry name" value="LssY_C"/>
    <property type="match status" value="1"/>
</dbReference>
<keyword evidence="1" id="KW-0472">Membrane</keyword>
<organism evidence="3 4">
    <name type="scientific">Ancylobacter novellus (strain ATCC 8093 / DSM 506 / JCM 20403 / CCM 1077 / IAM 12100 / NBRC 12443 / NCIMB 10456)</name>
    <name type="common">Starkeya novella</name>
    <dbReference type="NCBI Taxonomy" id="639283"/>
    <lineage>
        <taxon>Bacteria</taxon>
        <taxon>Pseudomonadati</taxon>
        <taxon>Pseudomonadota</taxon>
        <taxon>Alphaproteobacteria</taxon>
        <taxon>Hyphomicrobiales</taxon>
        <taxon>Xanthobacteraceae</taxon>
        <taxon>Ancylobacter</taxon>
    </lineage>
</organism>
<name>D7A2F1_ANCN5</name>
<protein>
    <recommendedName>
        <fullName evidence="2">LssY-like C-terminal domain-containing protein</fullName>
    </recommendedName>
</protein>
<dbReference type="RefSeq" id="WP_013167118.1">
    <property type="nucleotide sequence ID" value="NC_014217.1"/>
</dbReference>
<evidence type="ECO:0000313" key="3">
    <source>
        <dbReference type="EMBL" id="ADH89614.1"/>
    </source>
</evidence>
<accession>D7A2F1</accession>
<feature type="domain" description="LssY-like C-terminal" evidence="2">
    <location>
        <begin position="44"/>
        <end position="226"/>
    </location>
</feature>
<dbReference type="HOGENOM" id="CLU_077952_0_0_5"/>
<evidence type="ECO:0000259" key="2">
    <source>
        <dbReference type="Pfam" id="PF14067"/>
    </source>
</evidence>
<sequence>MAALEKDAKRVWHWALLALVVWAGLAYVMLPRLWTHHEHQPGIKHLPMVTQTKQGIPGDPIDVGLVGSREDVIRAMYAAGWRAADPVTLKSSLAIIGSVLLDRPDPQAPVSPLYYDGRVEDLAFEKEIGRSADRRDHVRFWKVLDVGKEGAPVWLGSATYDRGVGLSHYTGAVTHHIGPDVDSVRDLLIDDLKQAGMVRDVYQVTGVGPTLFGRNGGGDPYYTDGEIWFARLMPNGEKNPNPPTIIPPPPAVGVKDAFWDSLAKLVSGS</sequence>
<dbReference type="KEGG" id="sno:Snov_2319"/>
<dbReference type="EMBL" id="CP002026">
    <property type="protein sequence ID" value="ADH89614.1"/>
    <property type="molecule type" value="Genomic_DNA"/>
</dbReference>